<dbReference type="OrthoDB" id="4158983at2759"/>
<gene>
    <name evidence="2" type="ORF">AYO21_04889</name>
</gene>
<feature type="compositionally biased region" description="Acidic residues" evidence="1">
    <location>
        <begin position="110"/>
        <end position="122"/>
    </location>
</feature>
<protein>
    <submittedName>
        <fullName evidence="2">Uncharacterized protein</fullName>
    </submittedName>
</protein>
<comment type="caution">
    <text evidence="2">The sequence shown here is derived from an EMBL/GenBank/DDBJ whole genome shotgun (WGS) entry which is preliminary data.</text>
</comment>
<organism evidence="2 3">
    <name type="scientific">Fonsecaea monophora</name>
    <dbReference type="NCBI Taxonomy" id="254056"/>
    <lineage>
        <taxon>Eukaryota</taxon>
        <taxon>Fungi</taxon>
        <taxon>Dikarya</taxon>
        <taxon>Ascomycota</taxon>
        <taxon>Pezizomycotina</taxon>
        <taxon>Eurotiomycetes</taxon>
        <taxon>Chaetothyriomycetidae</taxon>
        <taxon>Chaetothyriales</taxon>
        <taxon>Herpotrichiellaceae</taxon>
        <taxon>Fonsecaea</taxon>
    </lineage>
</organism>
<keyword evidence="3" id="KW-1185">Reference proteome</keyword>
<sequence>MSYSYKTDQDSYYKVAQSTLATDRATTTTPSPSTFGPTAPVSSTADAHVYFHLGHTGHEVAPKQFPACISAGKGVIVREGFLRGAWTCVRAFESEGQDCWWHWRGADNSNNDDDDNDDEDDNGNGKGPLPPPRSVTFPADPSTDTPAHMIRIVGCQMIEFSVLAVVDDTSSAHDNDGDGETAAQVGEGHFIRLRVKALVAAANDEFSPKGGTEGCPIWIGVDESPDNIFRSAVRQGPSHQHKQRQQYRMWEVQCDDGKVVRF</sequence>
<evidence type="ECO:0000313" key="2">
    <source>
        <dbReference type="EMBL" id="OAG40812.1"/>
    </source>
</evidence>
<dbReference type="GeneID" id="34600057"/>
<accession>A0A177FBK4</accession>
<name>A0A177FBK4_9EURO</name>
<feature type="region of interest" description="Disordered" evidence="1">
    <location>
        <begin position="110"/>
        <end position="143"/>
    </location>
</feature>
<proteinExistence type="predicted"/>
<dbReference type="AlphaFoldDB" id="A0A177FBK4"/>
<dbReference type="EMBL" id="LVKK01000029">
    <property type="protein sequence ID" value="OAG40812.1"/>
    <property type="molecule type" value="Genomic_DNA"/>
</dbReference>
<reference evidence="2 3" key="1">
    <citation type="submission" date="2016-03" db="EMBL/GenBank/DDBJ databases">
        <title>Draft genome sequence of the Fonsecaea monophora CBS 269.37.</title>
        <authorList>
            <person name="Bombassaro A."/>
            <person name="Vinicius W.A."/>
            <person name="De Hoog S."/>
            <person name="Sun J."/>
            <person name="Souza E.M."/>
            <person name="Raittz R.T."/>
            <person name="Costa F."/>
            <person name="Leao A.C."/>
            <person name="Tadra-Sfeir M.Z."/>
            <person name="Baura V."/>
            <person name="Balsanelli E."/>
            <person name="Pedrosa F.O."/>
            <person name="Moreno L.F."/>
            <person name="Steffens M.B."/>
            <person name="Xi L."/>
            <person name="Bocca A.L."/>
            <person name="Felipe M.S."/>
            <person name="Teixeira M."/>
            <person name="Telles Filho F.Q."/>
            <person name="Azevedo C.M."/>
            <person name="Gomes R."/>
            <person name="Vicente V.A."/>
        </authorList>
    </citation>
    <scope>NUCLEOTIDE SEQUENCE [LARGE SCALE GENOMIC DNA]</scope>
    <source>
        <strain evidence="2 3">CBS 269.37</strain>
    </source>
</reference>
<evidence type="ECO:0000313" key="3">
    <source>
        <dbReference type="Proteomes" id="UP000077002"/>
    </source>
</evidence>
<dbReference type="Proteomes" id="UP000077002">
    <property type="component" value="Unassembled WGS sequence"/>
</dbReference>
<evidence type="ECO:0000256" key="1">
    <source>
        <dbReference type="SAM" id="MobiDB-lite"/>
    </source>
</evidence>
<dbReference type="RefSeq" id="XP_022512764.1">
    <property type="nucleotide sequence ID" value="XM_022654860.1"/>
</dbReference>